<keyword evidence="5" id="KW-0413">Isomerase</keyword>
<gene>
    <name evidence="10" type="ORF">R3P38DRAFT_3614216</name>
</gene>
<dbReference type="Gene3D" id="3.40.50.300">
    <property type="entry name" value="P-loop containing nucleotide triphosphate hydrolases"/>
    <property type="match status" value="2"/>
</dbReference>
<evidence type="ECO:0000256" key="1">
    <source>
        <dbReference type="ARBA" id="ARBA00005446"/>
    </source>
</evidence>
<dbReference type="GO" id="GO:0043138">
    <property type="term" value="F:3'-5' DNA helicase activity"/>
    <property type="evidence" value="ECO:0007669"/>
    <property type="project" value="UniProtKB-EC"/>
</dbReference>
<dbReference type="InterPro" id="IPR014001">
    <property type="entry name" value="Helicase_ATP-bd"/>
</dbReference>
<dbReference type="SUPFAM" id="SSF52540">
    <property type="entry name" value="P-loop containing nucleoside triphosphate hydrolases"/>
    <property type="match status" value="1"/>
</dbReference>
<sequence length="670" mass="74097">MNSSTTLQVVSQPETPAQWMERVLSATCKLTRLRPFQLELALEIDKKNHVFCVVATGMGKTVVLMAGAMAASARSEKGIALLIVPTKALVEQQVQVASRRGLRVLAINQDTVCDARLAGREPFKELVEGDDVRMGVMTPKMLCEAEMTALLKKDAFVNLVRWVSIDEAQLARQAGVFQAGYKSLVYLHIRLPKSTVYTLASATAPPAEAVLIAKSLGLQPGNYKHARYSVDRPNLKYIPRFFQHPTTTGHFLDISFVVPIDMKSAPDIIPTIMFAETILRGDQLMTYLDGLMPADIPGREHIIKTYTSLSTPKYRAQLKEDFESGKTRILIVTDTATYGFDIACVRQAIVFDLPKDLGKLEQQLGPGRQGWRACAGNWIRPGMASLVAGIIPPPACCSRAVCMDHNGEVFVDRGPDCCVPIHDANGSAADLAMVARWAKHFEERQATVAVPRLRSDGTYQPLEKPMKESLYQMLDHWRHKTWASIRPSEDDPSERFLPECVLNAIVEKAHICTSLDNLRVISEGFTFMDKYGSQLLKYLTEILDGFKQIIADREGGGSSSDESDNGYASYRMQLLQDFATVPVLKHYCRTLNLEVGGVKSALVDRLSTAFIATGHPFPTKDEILRVKNNVMHVDESPLTNKTNQAAPPSPLKKQKRKRGVAAAVGGNKEN</sequence>
<dbReference type="EC" id="5.6.2.4" evidence="7"/>
<dbReference type="Pfam" id="PF02037">
    <property type="entry name" value="SAP"/>
    <property type="match status" value="1"/>
</dbReference>
<dbReference type="PANTHER" id="PTHR13710">
    <property type="entry name" value="DNA HELICASE RECQ FAMILY MEMBER"/>
    <property type="match status" value="1"/>
</dbReference>
<dbReference type="InterPro" id="IPR011545">
    <property type="entry name" value="DEAD/DEAH_box_helicase_dom"/>
</dbReference>
<evidence type="ECO:0000313" key="10">
    <source>
        <dbReference type="EMBL" id="KAK7000784.1"/>
    </source>
</evidence>
<feature type="compositionally biased region" description="Polar residues" evidence="8">
    <location>
        <begin position="637"/>
        <end position="646"/>
    </location>
</feature>
<dbReference type="GO" id="GO:0005737">
    <property type="term" value="C:cytoplasm"/>
    <property type="evidence" value="ECO:0007669"/>
    <property type="project" value="TreeGrafter"/>
</dbReference>
<organism evidence="10 11">
    <name type="scientific">Favolaschia claudopus</name>
    <dbReference type="NCBI Taxonomy" id="2862362"/>
    <lineage>
        <taxon>Eukaryota</taxon>
        <taxon>Fungi</taxon>
        <taxon>Dikarya</taxon>
        <taxon>Basidiomycota</taxon>
        <taxon>Agaricomycotina</taxon>
        <taxon>Agaricomycetes</taxon>
        <taxon>Agaricomycetidae</taxon>
        <taxon>Agaricales</taxon>
        <taxon>Marasmiineae</taxon>
        <taxon>Mycenaceae</taxon>
        <taxon>Favolaschia</taxon>
    </lineage>
</organism>
<keyword evidence="3" id="KW-0067">ATP-binding</keyword>
<dbReference type="PANTHER" id="PTHR13710:SF105">
    <property type="entry name" value="ATP-DEPENDENT DNA HELICASE Q1"/>
    <property type="match status" value="1"/>
</dbReference>
<comment type="caution">
    <text evidence="10">The sequence shown here is derived from an EMBL/GenBank/DDBJ whole genome shotgun (WGS) entry which is preliminary data.</text>
</comment>
<name>A0AAW0A3W9_9AGAR</name>
<dbReference type="GO" id="GO:0000724">
    <property type="term" value="P:double-strand break repair via homologous recombination"/>
    <property type="evidence" value="ECO:0007669"/>
    <property type="project" value="TreeGrafter"/>
</dbReference>
<evidence type="ECO:0000256" key="4">
    <source>
        <dbReference type="ARBA" id="ARBA00023125"/>
    </source>
</evidence>
<evidence type="ECO:0000256" key="3">
    <source>
        <dbReference type="ARBA" id="ARBA00022840"/>
    </source>
</evidence>
<dbReference type="GO" id="GO:0005524">
    <property type="term" value="F:ATP binding"/>
    <property type="evidence" value="ECO:0007669"/>
    <property type="project" value="UniProtKB-KW"/>
</dbReference>
<dbReference type="GO" id="GO:0009378">
    <property type="term" value="F:four-way junction helicase activity"/>
    <property type="evidence" value="ECO:0007669"/>
    <property type="project" value="TreeGrafter"/>
</dbReference>
<protein>
    <recommendedName>
        <fullName evidence="7">DNA 3'-5' helicase</fullName>
        <ecNumber evidence="7">5.6.2.4</ecNumber>
    </recommendedName>
</protein>
<dbReference type="EMBL" id="JAWWNJ010000086">
    <property type="protein sequence ID" value="KAK7000784.1"/>
    <property type="molecule type" value="Genomic_DNA"/>
</dbReference>
<dbReference type="InterPro" id="IPR001650">
    <property type="entry name" value="Helicase_C-like"/>
</dbReference>
<evidence type="ECO:0000256" key="6">
    <source>
        <dbReference type="ARBA" id="ARBA00034617"/>
    </source>
</evidence>
<dbReference type="GO" id="GO:0005694">
    <property type="term" value="C:chromosome"/>
    <property type="evidence" value="ECO:0007669"/>
    <property type="project" value="TreeGrafter"/>
</dbReference>
<keyword evidence="4" id="KW-0238">DNA-binding</keyword>
<reference evidence="10 11" key="1">
    <citation type="journal article" date="2024" name="J Genomics">
        <title>Draft genome sequencing and assembly of Favolaschia claudopus CIRM-BRFM 2984 isolated from oak limbs.</title>
        <authorList>
            <person name="Navarro D."/>
            <person name="Drula E."/>
            <person name="Chaduli D."/>
            <person name="Cazenave R."/>
            <person name="Ahrendt S."/>
            <person name="Wang J."/>
            <person name="Lipzen A."/>
            <person name="Daum C."/>
            <person name="Barry K."/>
            <person name="Grigoriev I.V."/>
            <person name="Favel A."/>
            <person name="Rosso M.N."/>
            <person name="Martin F."/>
        </authorList>
    </citation>
    <scope>NUCLEOTIDE SEQUENCE [LARGE SCALE GENOMIC DNA]</scope>
    <source>
        <strain evidence="10 11">CIRM-BRFM 2984</strain>
    </source>
</reference>
<dbReference type="InterPro" id="IPR027417">
    <property type="entry name" value="P-loop_NTPase"/>
</dbReference>
<keyword evidence="10" id="KW-0378">Hydrolase</keyword>
<dbReference type="GO" id="GO:0016787">
    <property type="term" value="F:hydrolase activity"/>
    <property type="evidence" value="ECO:0007669"/>
    <property type="project" value="UniProtKB-KW"/>
</dbReference>
<evidence type="ECO:0000256" key="2">
    <source>
        <dbReference type="ARBA" id="ARBA00022741"/>
    </source>
</evidence>
<dbReference type="InterPro" id="IPR003034">
    <property type="entry name" value="SAP_dom"/>
</dbReference>
<evidence type="ECO:0000256" key="5">
    <source>
        <dbReference type="ARBA" id="ARBA00023235"/>
    </source>
</evidence>
<dbReference type="SMART" id="SM00490">
    <property type="entry name" value="HELICc"/>
    <property type="match status" value="1"/>
</dbReference>
<evidence type="ECO:0000313" key="11">
    <source>
        <dbReference type="Proteomes" id="UP001362999"/>
    </source>
</evidence>
<dbReference type="AlphaFoldDB" id="A0AAW0A3W9"/>
<evidence type="ECO:0000256" key="8">
    <source>
        <dbReference type="SAM" id="MobiDB-lite"/>
    </source>
</evidence>
<evidence type="ECO:0000259" key="9">
    <source>
        <dbReference type="PROSITE" id="PS51192"/>
    </source>
</evidence>
<evidence type="ECO:0000256" key="7">
    <source>
        <dbReference type="ARBA" id="ARBA00034808"/>
    </source>
</evidence>
<dbReference type="Pfam" id="PF00271">
    <property type="entry name" value="Helicase_C"/>
    <property type="match status" value="1"/>
</dbReference>
<proteinExistence type="inferred from homology"/>
<dbReference type="Proteomes" id="UP001362999">
    <property type="component" value="Unassembled WGS sequence"/>
</dbReference>
<feature type="region of interest" description="Disordered" evidence="8">
    <location>
        <begin position="634"/>
        <end position="670"/>
    </location>
</feature>
<keyword evidence="2" id="KW-0547">Nucleotide-binding</keyword>
<dbReference type="GO" id="GO:0003677">
    <property type="term" value="F:DNA binding"/>
    <property type="evidence" value="ECO:0007669"/>
    <property type="project" value="UniProtKB-KW"/>
</dbReference>
<dbReference type="PROSITE" id="PS51192">
    <property type="entry name" value="HELICASE_ATP_BIND_1"/>
    <property type="match status" value="1"/>
</dbReference>
<feature type="domain" description="Helicase ATP-binding" evidence="9">
    <location>
        <begin position="41"/>
        <end position="222"/>
    </location>
</feature>
<comment type="similarity">
    <text evidence="1">Belongs to the helicase family. RecQ subfamily.</text>
</comment>
<dbReference type="Pfam" id="PF00270">
    <property type="entry name" value="DEAD"/>
    <property type="match status" value="1"/>
</dbReference>
<dbReference type="SMART" id="SM00487">
    <property type="entry name" value="DEXDc"/>
    <property type="match status" value="1"/>
</dbReference>
<accession>A0AAW0A3W9</accession>
<keyword evidence="11" id="KW-1185">Reference proteome</keyword>
<comment type="catalytic activity">
    <reaction evidence="6">
        <text>Couples ATP hydrolysis with the unwinding of duplex DNA by translocating in the 3'-5' direction.</text>
        <dbReference type="EC" id="5.6.2.4"/>
    </reaction>
</comment>